<organism evidence="2 3">
    <name type="scientific">Planoprotostelium fungivorum</name>
    <dbReference type="NCBI Taxonomy" id="1890364"/>
    <lineage>
        <taxon>Eukaryota</taxon>
        <taxon>Amoebozoa</taxon>
        <taxon>Evosea</taxon>
        <taxon>Variosea</taxon>
        <taxon>Cavosteliida</taxon>
        <taxon>Cavosteliaceae</taxon>
        <taxon>Planoprotostelium</taxon>
    </lineage>
</organism>
<reference evidence="2 3" key="1">
    <citation type="journal article" date="2018" name="Genome Biol. Evol.">
        <title>Multiple Roots of Fruiting Body Formation in Amoebozoa.</title>
        <authorList>
            <person name="Hillmann F."/>
            <person name="Forbes G."/>
            <person name="Novohradska S."/>
            <person name="Ferling I."/>
            <person name="Riege K."/>
            <person name="Groth M."/>
            <person name="Westermann M."/>
            <person name="Marz M."/>
            <person name="Spaller T."/>
            <person name="Winckler T."/>
            <person name="Schaap P."/>
            <person name="Glockner G."/>
        </authorList>
    </citation>
    <scope>NUCLEOTIDE SEQUENCE [LARGE SCALE GENOMIC DNA]</scope>
    <source>
        <strain evidence="2 3">Jena</strain>
    </source>
</reference>
<feature type="region of interest" description="Disordered" evidence="1">
    <location>
        <begin position="1"/>
        <end position="28"/>
    </location>
</feature>
<name>A0A2P6NUG6_9EUKA</name>
<dbReference type="InParanoid" id="A0A2P6NUG6"/>
<keyword evidence="3" id="KW-1185">Reference proteome</keyword>
<comment type="caution">
    <text evidence="2">The sequence shown here is derived from an EMBL/GenBank/DDBJ whole genome shotgun (WGS) entry which is preliminary data.</text>
</comment>
<proteinExistence type="predicted"/>
<gene>
    <name evidence="2" type="ORF">PROFUN_04587</name>
</gene>
<dbReference type="EMBL" id="MDYQ01000019">
    <property type="protein sequence ID" value="PRP87560.1"/>
    <property type="molecule type" value="Genomic_DNA"/>
</dbReference>
<evidence type="ECO:0000313" key="3">
    <source>
        <dbReference type="Proteomes" id="UP000241769"/>
    </source>
</evidence>
<protein>
    <submittedName>
        <fullName evidence="2">Uncharacterized protein</fullName>
    </submittedName>
</protein>
<dbReference type="Proteomes" id="UP000241769">
    <property type="component" value="Unassembled WGS sequence"/>
</dbReference>
<sequence length="89" mass="10429">MCWKSDSARGVPESCPFRRSGDNIPLTMPLSMETTTATHARPQRSSARNKRWWSHEIPISRRRRRRWMKPSQPCDCGDVKTFDSELPIR</sequence>
<evidence type="ECO:0000256" key="1">
    <source>
        <dbReference type="SAM" id="MobiDB-lite"/>
    </source>
</evidence>
<accession>A0A2P6NUG6</accession>
<dbReference type="AlphaFoldDB" id="A0A2P6NUG6"/>
<evidence type="ECO:0000313" key="2">
    <source>
        <dbReference type="EMBL" id="PRP87560.1"/>
    </source>
</evidence>